<accession>A0A9P1FVQ2</accession>
<dbReference type="EMBL" id="CAMXCT020001417">
    <property type="protein sequence ID" value="CAL1143276.1"/>
    <property type="molecule type" value="Genomic_DNA"/>
</dbReference>
<keyword evidence="4" id="KW-1185">Reference proteome</keyword>
<feature type="compositionally biased region" description="Acidic residues" evidence="1">
    <location>
        <begin position="51"/>
        <end position="69"/>
    </location>
</feature>
<evidence type="ECO:0000313" key="4">
    <source>
        <dbReference type="Proteomes" id="UP001152797"/>
    </source>
</evidence>
<proteinExistence type="predicted"/>
<gene>
    <name evidence="2" type="ORF">C1SCF055_LOCUS16931</name>
</gene>
<dbReference type="AlphaFoldDB" id="A0A9P1FVQ2"/>
<reference evidence="3 4" key="2">
    <citation type="submission" date="2024-05" db="EMBL/GenBank/DDBJ databases">
        <authorList>
            <person name="Chen Y."/>
            <person name="Shah S."/>
            <person name="Dougan E. K."/>
            <person name="Thang M."/>
            <person name="Chan C."/>
        </authorList>
    </citation>
    <scope>NUCLEOTIDE SEQUENCE [LARGE SCALE GENOMIC DNA]</scope>
</reference>
<protein>
    <submittedName>
        <fullName evidence="2">Uncharacterized protein</fullName>
    </submittedName>
</protein>
<evidence type="ECO:0000256" key="1">
    <source>
        <dbReference type="SAM" id="MobiDB-lite"/>
    </source>
</evidence>
<dbReference type="OrthoDB" id="436292at2759"/>
<evidence type="ECO:0000313" key="2">
    <source>
        <dbReference type="EMBL" id="CAI3989901.1"/>
    </source>
</evidence>
<organism evidence="2">
    <name type="scientific">Cladocopium goreaui</name>
    <dbReference type="NCBI Taxonomy" id="2562237"/>
    <lineage>
        <taxon>Eukaryota</taxon>
        <taxon>Sar</taxon>
        <taxon>Alveolata</taxon>
        <taxon>Dinophyceae</taxon>
        <taxon>Suessiales</taxon>
        <taxon>Symbiodiniaceae</taxon>
        <taxon>Cladocopium</taxon>
    </lineage>
</organism>
<feature type="compositionally biased region" description="Low complexity" evidence="1">
    <location>
        <begin position="1038"/>
        <end position="1047"/>
    </location>
</feature>
<name>A0A9P1FVQ2_9DINO</name>
<feature type="region of interest" description="Disordered" evidence="1">
    <location>
        <begin position="50"/>
        <end position="71"/>
    </location>
</feature>
<dbReference type="EMBL" id="CAMXCT010001417">
    <property type="protein sequence ID" value="CAI3989901.1"/>
    <property type="molecule type" value="Genomic_DNA"/>
</dbReference>
<feature type="compositionally biased region" description="Basic and acidic residues" evidence="1">
    <location>
        <begin position="1060"/>
        <end position="1069"/>
    </location>
</feature>
<sequence length="1254" mass="138922">MALKKPCCKGHCKRNVTLKMVTAMCVAFWSLSKAGQDGMLWSMQNANGSIAEEDEDDSDGSNTDSGDDASEYRNSILGMPQHLLEEAGNRIPPRFGASSPNDVFLMVKGFVSDSSLCQSVLAVWPGRCADQSMDALRKIARNDCPRLATWVDDDRKEVLIEIIEFLRENYVQYGRAIGYLEQLAGVRAMPRRAPEQLHFLLARHWATAMDEPKMAEPVNPVKESQQHPATKSYWSRACGDGSKLGQAKEETEEFRSIKLLLAAAKDEGMRVLFDMPCVKKHIGHEVTVQSIPSQSLKNFFLDPWSFDFSESSKYGAVGRFPSNHQYCMHFQSFVENGLEAHREAIDVKFKTSENDRGIFQVHPWSDVPEQAYEKEDDICKMIASFRYVRCNFKKFDNPEFFLFESISLANRTAEKTKPSALDLMLLFKESVRLRQASGRGKSMALREVLFSCIADYNKSVAGHHQPAMLELLQVACLMAYLWPKLEAHLGKGKALDDVQRMWKGKDPNFDFKRMAFVQEAAGKQTEELVQSAQSNVKNARRGALQAAYNLFATSLANDQCLHDKFLAASDVNSARARSTLIASLQAKCLEQDVPSAFAAKAEPWLQSILGGFGNGLRRADNERVDGSQEAVLRDYRYNLQVTLMASQRALKVFCWKVKFYLLIRSDMRKAEKVTKFGTEARLTRVQELKQALLIMESVLNGSSGSGDPYVAMVDLLGYDAWPSTYALHQGAAGKKLACGTACHTQHEATYVASCIAQKTYSMARSSALQLPGFPKFDSVVQEMNNTKEITPPDYEVCVALANGGLAVRENLIEYWSKDEHLFNAEAALVLTCGTFRLIYDGEQEALFVALEEKTAKKHASYEVTPCELFGFGSGEYAEGPEANDIMGDISGRWVNFQLTSDSDNLIAVIPFSDLFKVLQNQGEINIKISTHVCDKQEGGSVLLRSEKAVCFALDPIKEGKKKKATSSATTFGAKINMSKLRTNQNIKIIWRMRPGARSYQACSDAGWLTGNYEDVMSAISPSQPALAATMKPAEKTNAASASAASSSDRGSKISKGGKHKSADGNHDESSDSTMDDGGNDAPINEDGYDGHDISAAGHGDLDLSESRIDSVDTKPPVEYPIGECLAKYLGKAYATAEDTKDDKAMKDKEKTAVDPVMEADKKRQQEAIESDPASKALERVLDSFVIEETAESQGRPEVQDAIKVRKALAEGAFTWSETNLTAMRHNDDELYAKTLRLDDCHSDKDGQSIFKKHV</sequence>
<feature type="region of interest" description="Disordered" evidence="1">
    <location>
        <begin position="1027"/>
        <end position="1101"/>
    </location>
</feature>
<evidence type="ECO:0000313" key="3">
    <source>
        <dbReference type="EMBL" id="CAL4777213.1"/>
    </source>
</evidence>
<comment type="caution">
    <text evidence="2">The sequence shown here is derived from an EMBL/GenBank/DDBJ whole genome shotgun (WGS) entry which is preliminary data.</text>
</comment>
<dbReference type="Proteomes" id="UP001152797">
    <property type="component" value="Unassembled WGS sequence"/>
</dbReference>
<dbReference type="EMBL" id="CAMXCT030001417">
    <property type="protein sequence ID" value="CAL4777213.1"/>
    <property type="molecule type" value="Genomic_DNA"/>
</dbReference>
<reference evidence="2" key="1">
    <citation type="submission" date="2022-10" db="EMBL/GenBank/DDBJ databases">
        <authorList>
            <person name="Chen Y."/>
            <person name="Dougan E. K."/>
            <person name="Chan C."/>
            <person name="Rhodes N."/>
            <person name="Thang M."/>
        </authorList>
    </citation>
    <scope>NUCLEOTIDE SEQUENCE</scope>
</reference>